<accession>A0ABU9Z2J6</accession>
<name>A0ABU9Z2J6_9RHOO</name>
<protein>
    <submittedName>
        <fullName evidence="1">Uncharacterized protein</fullName>
    </submittedName>
</protein>
<evidence type="ECO:0000313" key="1">
    <source>
        <dbReference type="EMBL" id="MEN3069982.1"/>
    </source>
</evidence>
<dbReference type="RefSeq" id="WP_345920753.1">
    <property type="nucleotide sequence ID" value="NZ_JBDIVE010000009.1"/>
</dbReference>
<sequence length="119" mass="13620">PKTETQPKTKHPHLSVVTFLKSFTALFFTANRCCLRCISFSEGRILHAIFKESSTFEIYFSVLSKKISLAKQQLEQPFLRPAAVAAEKRDYGQPRTSRQAFCHKKPKLVQKNCLNWCAA</sequence>
<comment type="caution">
    <text evidence="1">The sequence shown here is derived from an EMBL/GenBank/DDBJ whole genome shotgun (WGS) entry which is preliminary data.</text>
</comment>
<organism evidence="1 2">
    <name type="scientific">Uliginosibacterium sediminicola</name>
    <dbReference type="NCBI Taxonomy" id="2024550"/>
    <lineage>
        <taxon>Bacteria</taxon>
        <taxon>Pseudomonadati</taxon>
        <taxon>Pseudomonadota</taxon>
        <taxon>Betaproteobacteria</taxon>
        <taxon>Rhodocyclales</taxon>
        <taxon>Zoogloeaceae</taxon>
        <taxon>Uliginosibacterium</taxon>
    </lineage>
</organism>
<feature type="non-terminal residue" evidence="1">
    <location>
        <position position="1"/>
    </location>
</feature>
<keyword evidence="2" id="KW-1185">Reference proteome</keyword>
<evidence type="ECO:0000313" key="2">
    <source>
        <dbReference type="Proteomes" id="UP001410394"/>
    </source>
</evidence>
<reference evidence="1 2" key="1">
    <citation type="journal article" date="2018" name="Int. J. Syst. Evol. Microbiol.">
        <title>Uliginosibacterium sediminicola sp. nov., isolated from freshwater sediment.</title>
        <authorList>
            <person name="Hwang W.M."/>
            <person name="Kim S.M."/>
            <person name="Kang K."/>
            <person name="Ahn T.Y."/>
        </authorList>
    </citation>
    <scope>NUCLEOTIDE SEQUENCE [LARGE SCALE GENOMIC DNA]</scope>
    <source>
        <strain evidence="1 2">M1-21</strain>
    </source>
</reference>
<dbReference type="Proteomes" id="UP001410394">
    <property type="component" value="Unassembled WGS sequence"/>
</dbReference>
<proteinExistence type="predicted"/>
<dbReference type="EMBL" id="JBDIVE010000009">
    <property type="protein sequence ID" value="MEN3069982.1"/>
    <property type="molecule type" value="Genomic_DNA"/>
</dbReference>
<gene>
    <name evidence="1" type="ORF">ABDB84_15980</name>
</gene>